<evidence type="ECO:0000313" key="4">
    <source>
        <dbReference type="Proteomes" id="UP000593566"/>
    </source>
</evidence>
<dbReference type="RefSeq" id="XP_037147387.1">
    <property type="nucleotide sequence ID" value="XM_037297262.1"/>
</dbReference>
<feature type="compositionally biased region" description="Basic and acidic residues" evidence="1">
    <location>
        <begin position="753"/>
        <end position="763"/>
    </location>
</feature>
<dbReference type="EMBL" id="JACCJB010000024">
    <property type="protein sequence ID" value="KAF6217952.1"/>
    <property type="molecule type" value="Genomic_DNA"/>
</dbReference>
<proteinExistence type="predicted"/>
<feature type="compositionally biased region" description="Acidic residues" evidence="1">
    <location>
        <begin position="835"/>
        <end position="845"/>
    </location>
</feature>
<feature type="region of interest" description="Disordered" evidence="1">
    <location>
        <begin position="116"/>
        <end position="137"/>
    </location>
</feature>
<keyword evidence="4" id="KW-1185">Reference proteome</keyword>
<protein>
    <submittedName>
        <fullName evidence="3">Uncharacterized protein</fullName>
    </submittedName>
</protein>
<feature type="compositionally biased region" description="Basic and acidic residues" evidence="1">
    <location>
        <begin position="679"/>
        <end position="690"/>
    </location>
</feature>
<keyword evidence="2" id="KW-0812">Transmembrane</keyword>
<feature type="region of interest" description="Disordered" evidence="1">
    <location>
        <begin position="228"/>
        <end position="251"/>
    </location>
</feature>
<dbReference type="Proteomes" id="UP000593566">
    <property type="component" value="Unassembled WGS sequence"/>
</dbReference>
<comment type="caution">
    <text evidence="3">The sequence shown here is derived from an EMBL/GenBank/DDBJ whole genome shotgun (WGS) entry which is preliminary data.</text>
</comment>
<feature type="compositionally biased region" description="Basic and acidic residues" evidence="1">
    <location>
        <begin position="700"/>
        <end position="712"/>
    </location>
</feature>
<feature type="compositionally biased region" description="Basic residues" evidence="1">
    <location>
        <begin position="736"/>
        <end position="746"/>
    </location>
</feature>
<feature type="compositionally biased region" description="Basic and acidic residues" evidence="1">
    <location>
        <begin position="494"/>
        <end position="510"/>
    </location>
</feature>
<feature type="compositionally biased region" description="Basic and acidic residues" evidence="1">
    <location>
        <begin position="228"/>
        <end position="239"/>
    </location>
</feature>
<feature type="transmembrane region" description="Helical" evidence="2">
    <location>
        <begin position="21"/>
        <end position="53"/>
    </location>
</feature>
<accession>A0A8H6C6P7</accession>
<reference evidence="3 4" key="1">
    <citation type="journal article" date="2020" name="Genomics">
        <title>Complete, high-quality genomes from long-read metagenomic sequencing of two wolf lichen thalli reveals enigmatic genome architecture.</title>
        <authorList>
            <person name="McKenzie S.K."/>
            <person name="Walston R.F."/>
            <person name="Allen J.L."/>
        </authorList>
    </citation>
    <scope>NUCLEOTIDE SEQUENCE [LARGE SCALE GENOMIC DNA]</scope>
    <source>
        <strain evidence="3">WasteWater1</strain>
    </source>
</reference>
<evidence type="ECO:0000256" key="2">
    <source>
        <dbReference type="SAM" id="Phobius"/>
    </source>
</evidence>
<evidence type="ECO:0000313" key="3">
    <source>
        <dbReference type="EMBL" id="KAF6217952.1"/>
    </source>
</evidence>
<keyword evidence="2" id="KW-1133">Transmembrane helix</keyword>
<feature type="region of interest" description="Disordered" evidence="1">
    <location>
        <begin position="494"/>
        <end position="845"/>
    </location>
</feature>
<feature type="region of interest" description="Disordered" evidence="1">
    <location>
        <begin position="269"/>
        <end position="293"/>
    </location>
</feature>
<dbReference type="AlphaFoldDB" id="A0A8H6C6P7"/>
<name>A0A8H6C6P7_9LECA</name>
<feature type="compositionally biased region" description="Polar residues" evidence="1">
    <location>
        <begin position="547"/>
        <end position="570"/>
    </location>
</feature>
<sequence length="845" mass="90427">MDHLAEMHEPPVPAQDLRGRFQYLSVILVLCFWFGLIDWQLLLFGLLILYIILSPVVVHSPEFDITVAVPSGKYISKEVTTRTDAPRGIHQRPVLALEQGPNESLAMVPCQRPALQGQSTTRSKVPEHASSSKKQMAVVLRPRNAVSKVQKSYRNTAALKLLGKVEVVSSSIMGQAGQVTAATDENRLENANDDQRAPVGSQSVEEHTGVQTPIEAEKKIVLQLEPDTFEKPTDGHTVPEEGAGSAPTETTAKQIGSAGVVSASKDQFTTTSIVRDPGRARNSRTRRLAKPCVARSRTPGLERSVLGRVRSLRLKMMAKRAKTVQRLANQQGVADGIVDVDGGMTGLEVVEQAEVHIRGRVSVGAQTSQQTGTGSAVDRLEVGESMEVSPSQHVAEDSVVDVDQAMTDPEVEEKDEDGDVKLVDADTAENQEADQVDEVMIGSDVEAEMEIDDETADSVGEPMELEEDNPQLEAKEAGIPDPMHIEPQYNLGMVDKEKLQDKIRREKAEIALRQTSTNEANSGEMGSGSGGALEQSSQQHAAPVSTPPTGNAATSMLQGVAQNLTSTNSAADLRSARLGKRPESRPISERVAGPSPSPGRLVTENRGKTDSTQSILPLVLAPPSTSSSEKQMTEDGDTSESAQSITTPASTSPSTASSTPPTSRNLASSKGPSKPAGVKTEESASKEQNCKRGCNFVRDSSNDEKLGDEAEKPQAIQGDETMPGSASPKVSPPRRILAKPVRRVRKVQTADAKVSETEDDRKMSASSTAPAPQPTEDSPAESSKKARNGPTDDGASDQEVAPLNDIPDDRGQLEYTSQVLEVAAAKWDEEGHSEADDDDDGDDPD</sequence>
<dbReference type="GeneID" id="59334765"/>
<gene>
    <name evidence="3" type="ORF">HO133_006364</name>
</gene>
<keyword evidence="2" id="KW-0472">Membrane</keyword>
<feature type="compositionally biased region" description="Low complexity" evidence="1">
    <location>
        <begin position="646"/>
        <end position="663"/>
    </location>
</feature>
<organism evidence="3 4">
    <name type="scientific">Letharia lupina</name>
    <dbReference type="NCBI Taxonomy" id="560253"/>
    <lineage>
        <taxon>Eukaryota</taxon>
        <taxon>Fungi</taxon>
        <taxon>Dikarya</taxon>
        <taxon>Ascomycota</taxon>
        <taxon>Pezizomycotina</taxon>
        <taxon>Lecanoromycetes</taxon>
        <taxon>OSLEUM clade</taxon>
        <taxon>Lecanoromycetidae</taxon>
        <taxon>Lecanorales</taxon>
        <taxon>Lecanorineae</taxon>
        <taxon>Parmeliaceae</taxon>
        <taxon>Letharia</taxon>
    </lineage>
</organism>
<evidence type="ECO:0000256" key="1">
    <source>
        <dbReference type="SAM" id="MobiDB-lite"/>
    </source>
</evidence>